<evidence type="ECO:0000259" key="2">
    <source>
        <dbReference type="Pfam" id="PF03749"/>
    </source>
</evidence>
<dbReference type="InterPro" id="IPR005224">
    <property type="entry name" value="SfsA"/>
</dbReference>
<feature type="domain" description="Sugar fermentation stimulation protein C-terminal" evidence="2">
    <location>
        <begin position="84"/>
        <end position="224"/>
    </location>
</feature>
<dbReference type="EMBL" id="CAADFQ010000030">
    <property type="protein sequence ID" value="VFK32141.1"/>
    <property type="molecule type" value="Genomic_DNA"/>
</dbReference>
<dbReference type="Gene3D" id="2.40.50.580">
    <property type="match status" value="1"/>
</dbReference>
<evidence type="ECO:0000313" key="6">
    <source>
        <dbReference type="EMBL" id="VFK74166.1"/>
    </source>
</evidence>
<organism evidence="5">
    <name type="scientific">Candidatus Kentrum sp. MB</name>
    <dbReference type="NCBI Taxonomy" id="2138164"/>
    <lineage>
        <taxon>Bacteria</taxon>
        <taxon>Pseudomonadati</taxon>
        <taxon>Pseudomonadota</taxon>
        <taxon>Gammaproteobacteria</taxon>
        <taxon>Candidatus Kentrum</taxon>
    </lineage>
</organism>
<accession>A0A450XS80</accession>
<proteinExistence type="inferred from homology"/>
<dbReference type="InterPro" id="IPR040452">
    <property type="entry name" value="SfsA_C"/>
</dbReference>
<evidence type="ECO:0000313" key="5">
    <source>
        <dbReference type="EMBL" id="VFK32141.1"/>
    </source>
</evidence>
<sequence>MKFTTPLISGHLIRRHKRFLADCELTDGTMVTAHCPNTGSMLGCAQPGSRVWLSYSDNPKRKYPLTWELVQVDKDTLVGINTARANYLVKDAIESEKIPALRGYARIRREVRFGQEGSRVDLVLEHHDDSYPCYIEIKNVTAAPTPGVAVFPDAVTTRGARHLRELSYMVENHARAVVFFCVQRADVREVRPADTIDPDYGRALRTALESGVEAMAWRARISSQGIELHDMLPVVCPQ</sequence>
<dbReference type="Gene3D" id="3.40.1350.60">
    <property type="match status" value="1"/>
</dbReference>
<dbReference type="CDD" id="cd22359">
    <property type="entry name" value="SfsA-like_bacterial"/>
    <property type="match status" value="1"/>
</dbReference>
<reference evidence="5" key="1">
    <citation type="submission" date="2019-02" db="EMBL/GenBank/DDBJ databases">
        <authorList>
            <person name="Gruber-Vodicka R. H."/>
            <person name="Seah K. B. B."/>
        </authorList>
    </citation>
    <scope>NUCLEOTIDE SEQUENCE</scope>
    <source>
        <strain evidence="4">BECK_BZ197</strain>
        <strain evidence="6">BECK_BZ198</strain>
        <strain evidence="5">BECK_BZ199</strain>
    </source>
</reference>
<dbReference type="HAMAP" id="MF_00095">
    <property type="entry name" value="SfsA"/>
    <property type="match status" value="1"/>
</dbReference>
<dbReference type="AlphaFoldDB" id="A0A450XS80"/>
<dbReference type="InterPro" id="IPR041465">
    <property type="entry name" value="SfsA_N"/>
</dbReference>
<gene>
    <name evidence="1" type="primary">sfsA</name>
    <name evidence="4" type="ORF">BECKMB1821G_GA0114241_100293</name>
    <name evidence="6" type="ORF">BECKMB1821H_GA0114242_100197</name>
    <name evidence="5" type="ORF">BECKMB1821I_GA0114274_10307</name>
</gene>
<comment type="similarity">
    <text evidence="1">Belongs to the SfsA family.</text>
</comment>
<evidence type="ECO:0000256" key="1">
    <source>
        <dbReference type="HAMAP-Rule" id="MF_00095"/>
    </source>
</evidence>
<dbReference type="PANTHER" id="PTHR30545">
    <property type="entry name" value="SUGAR FERMENTATION STIMULATION PROTEIN A"/>
    <property type="match status" value="1"/>
</dbReference>
<feature type="domain" description="SfsA N-terminal OB" evidence="3">
    <location>
        <begin position="13"/>
        <end position="80"/>
    </location>
</feature>
<dbReference type="FunFam" id="2.40.50.580:FF:000001">
    <property type="entry name" value="Sugar fermentation stimulation protein A"/>
    <property type="match status" value="1"/>
</dbReference>
<dbReference type="PANTHER" id="PTHR30545:SF2">
    <property type="entry name" value="SUGAR FERMENTATION STIMULATION PROTEIN A"/>
    <property type="match status" value="1"/>
</dbReference>
<name>A0A450XS80_9GAMM</name>
<dbReference type="GO" id="GO:0003677">
    <property type="term" value="F:DNA binding"/>
    <property type="evidence" value="ECO:0007669"/>
    <property type="project" value="InterPro"/>
</dbReference>
<evidence type="ECO:0000313" key="4">
    <source>
        <dbReference type="EMBL" id="VFK22656.1"/>
    </source>
</evidence>
<dbReference type="Pfam" id="PF03749">
    <property type="entry name" value="SfsA"/>
    <property type="match status" value="1"/>
</dbReference>
<dbReference type="EMBL" id="CAADGH010000001">
    <property type="protein sequence ID" value="VFK74166.1"/>
    <property type="molecule type" value="Genomic_DNA"/>
</dbReference>
<dbReference type="NCBIfam" id="TIGR00230">
    <property type="entry name" value="sfsA"/>
    <property type="match status" value="1"/>
</dbReference>
<dbReference type="Pfam" id="PF17746">
    <property type="entry name" value="SfsA_N"/>
    <property type="match status" value="1"/>
</dbReference>
<evidence type="ECO:0000259" key="3">
    <source>
        <dbReference type="Pfam" id="PF17746"/>
    </source>
</evidence>
<protein>
    <recommendedName>
        <fullName evidence="1">Sugar fermentation stimulation protein homolog</fullName>
    </recommendedName>
</protein>
<dbReference type="EMBL" id="CAADFO010000002">
    <property type="protein sequence ID" value="VFK22656.1"/>
    <property type="molecule type" value="Genomic_DNA"/>
</dbReference>